<dbReference type="STRING" id="420662.Mpe_A2149"/>
<keyword evidence="2 7" id="KW-0436">Ligase</keyword>
<dbReference type="InterPro" id="IPR020751">
    <property type="entry name" value="aa-tRNA-synth_I_codon-bd_sub2"/>
</dbReference>
<evidence type="ECO:0000313" key="11">
    <source>
        <dbReference type="EMBL" id="ABM95105.1"/>
    </source>
</evidence>
<evidence type="ECO:0000256" key="6">
    <source>
        <dbReference type="ARBA" id="ARBA00023146"/>
    </source>
</evidence>
<dbReference type="EC" id="6.1.1.17" evidence="11"/>
<dbReference type="InterPro" id="IPR020058">
    <property type="entry name" value="Glu/Gln-tRNA-synth_Ib_cat-dom"/>
</dbReference>
<protein>
    <submittedName>
        <fullName evidence="11">Glutamyl-tRNA synthetase</fullName>
        <ecNumber evidence="11">6.1.1.17</ecNumber>
    </submittedName>
</protein>
<dbReference type="GO" id="GO:0005524">
    <property type="term" value="F:ATP binding"/>
    <property type="evidence" value="ECO:0007669"/>
    <property type="project" value="UniProtKB-KW"/>
</dbReference>
<dbReference type="KEGG" id="mpt:Mpe_A2149"/>
<evidence type="ECO:0000256" key="1">
    <source>
        <dbReference type="ARBA" id="ARBA00007894"/>
    </source>
</evidence>
<gene>
    <name evidence="11" type="ordered locus">Mpe_A2149</name>
</gene>
<evidence type="ECO:0000256" key="5">
    <source>
        <dbReference type="ARBA" id="ARBA00022917"/>
    </source>
</evidence>
<dbReference type="InterPro" id="IPR000924">
    <property type="entry name" value="Glu/Gln-tRNA-synth"/>
</dbReference>
<dbReference type="SUPFAM" id="SSF48163">
    <property type="entry name" value="An anticodon-binding domain of class I aminoacyl-tRNA synthetases"/>
    <property type="match status" value="1"/>
</dbReference>
<evidence type="ECO:0000256" key="2">
    <source>
        <dbReference type="ARBA" id="ARBA00022598"/>
    </source>
</evidence>
<name>A2SHR6_METPP</name>
<keyword evidence="6 7" id="KW-0030">Aminoacyl-tRNA synthetase</keyword>
<feature type="region of interest" description="Disordered" evidence="8">
    <location>
        <begin position="1"/>
        <end position="25"/>
    </location>
</feature>
<dbReference type="Proteomes" id="UP000000366">
    <property type="component" value="Chromosome"/>
</dbReference>
<dbReference type="PANTHER" id="PTHR43311:SF2">
    <property type="entry name" value="GLUTAMATE--TRNA LIGASE, MITOCHONDRIAL-RELATED"/>
    <property type="match status" value="1"/>
</dbReference>
<keyword evidence="5 7" id="KW-0648">Protein biosynthesis</keyword>
<sequence length="350" mass="38549">MAAKQKPRYDGTWRPEPGKTLPPVPAGVQPVIRFRSPIGGSVAWDDKVKGRIEFSNDELDDLVIARPDGTPTYNFCVVVDDADMQITHVIRGDDHVNNTPRQIHILRALGHEPPVYAHLPTVLNEQGEKMSKRHGAKPVTQYRDEGYLADAVVNYLARLGWSHGDDEIFSREQLVEWFNLDHLGKSAAQFDEAKLRWVGAQHLKRTDDAVLAPLVALQLHRLGLAAPTDERLAKLCGLFKDRCATTAELAQWLAMYFGDVTPSAEDLAAHVTDAVKPALSSLAVQFAEIAWDAASIQQAFKATLAEHGLKMPQLAHAVRVLVCGRAQTPSVDAVLALFARDTVLARLRAS</sequence>
<evidence type="ECO:0000313" key="12">
    <source>
        <dbReference type="Proteomes" id="UP000000366"/>
    </source>
</evidence>
<dbReference type="GO" id="GO:0004818">
    <property type="term" value="F:glutamate-tRNA ligase activity"/>
    <property type="evidence" value="ECO:0007669"/>
    <property type="project" value="UniProtKB-EC"/>
</dbReference>
<evidence type="ECO:0000259" key="10">
    <source>
        <dbReference type="Pfam" id="PF19269"/>
    </source>
</evidence>
<evidence type="ECO:0000259" key="9">
    <source>
        <dbReference type="Pfam" id="PF00749"/>
    </source>
</evidence>
<reference evidence="11 12" key="1">
    <citation type="journal article" date="2007" name="J. Bacteriol.">
        <title>Whole-genome analysis of the methyl tert-butyl ether-degrading beta-proteobacterium Methylibium petroleiphilum PM1.</title>
        <authorList>
            <person name="Kane S.R."/>
            <person name="Chakicherla A.Y."/>
            <person name="Chain P.S.G."/>
            <person name="Schmidt R."/>
            <person name="Shin M.W."/>
            <person name="Legler T.C."/>
            <person name="Scow K.M."/>
            <person name="Larimer F.W."/>
            <person name="Lucas S.M."/>
            <person name="Richardson P.M."/>
            <person name="Hristova K.R."/>
        </authorList>
    </citation>
    <scope>NUCLEOTIDE SEQUENCE [LARGE SCALE GENOMIC DNA]</scope>
    <source>
        <strain evidence="12">ATCC BAA-1232 / LMG 22953 / PM1</strain>
    </source>
</reference>
<dbReference type="InterPro" id="IPR008925">
    <property type="entry name" value="aa_tRNA-synth_I_cd-bd_sf"/>
</dbReference>
<dbReference type="eggNOG" id="COG0008">
    <property type="taxonomic scope" value="Bacteria"/>
</dbReference>
<feature type="domain" description="Aminoacyl-tRNA synthetase class I anticodon-binding" evidence="10">
    <location>
        <begin position="225"/>
        <end position="349"/>
    </location>
</feature>
<dbReference type="HOGENOM" id="CLU_015768_6_0_4"/>
<proteinExistence type="inferred from homology"/>
<comment type="similarity">
    <text evidence="1">Belongs to the class-I aminoacyl-tRNA synthetase family. Glutamate--tRNA ligase type 1 subfamily.</text>
</comment>
<dbReference type="GO" id="GO:0006424">
    <property type="term" value="P:glutamyl-tRNA aminoacylation"/>
    <property type="evidence" value="ECO:0007669"/>
    <property type="project" value="InterPro"/>
</dbReference>
<dbReference type="Pfam" id="PF00749">
    <property type="entry name" value="tRNA-synt_1c"/>
    <property type="match status" value="1"/>
</dbReference>
<dbReference type="Pfam" id="PF19269">
    <property type="entry name" value="Anticodon_2"/>
    <property type="match status" value="1"/>
</dbReference>
<dbReference type="NCBIfam" id="TIGR00464">
    <property type="entry name" value="gltX_bact"/>
    <property type="match status" value="1"/>
</dbReference>
<dbReference type="EMBL" id="CP000555">
    <property type="protein sequence ID" value="ABM95105.1"/>
    <property type="molecule type" value="Genomic_DNA"/>
</dbReference>
<dbReference type="InterPro" id="IPR014729">
    <property type="entry name" value="Rossmann-like_a/b/a_fold"/>
</dbReference>
<dbReference type="GO" id="GO:0000049">
    <property type="term" value="F:tRNA binding"/>
    <property type="evidence" value="ECO:0007669"/>
    <property type="project" value="InterPro"/>
</dbReference>
<dbReference type="Gene3D" id="3.40.50.620">
    <property type="entry name" value="HUPs"/>
    <property type="match status" value="1"/>
</dbReference>
<feature type="domain" description="Glutamyl/glutaminyl-tRNA synthetase class Ib catalytic" evidence="9">
    <location>
        <begin position="24"/>
        <end position="197"/>
    </location>
</feature>
<keyword evidence="3 7" id="KW-0547">Nucleotide-binding</keyword>
<organism evidence="11 12">
    <name type="scientific">Methylibium petroleiphilum (strain ATCC BAA-1232 / LMG 22953 / PM1)</name>
    <dbReference type="NCBI Taxonomy" id="420662"/>
    <lineage>
        <taxon>Bacteria</taxon>
        <taxon>Pseudomonadati</taxon>
        <taxon>Pseudomonadota</taxon>
        <taxon>Betaproteobacteria</taxon>
        <taxon>Burkholderiales</taxon>
        <taxon>Sphaerotilaceae</taxon>
        <taxon>Methylibium</taxon>
    </lineage>
</organism>
<dbReference type="Gene3D" id="1.10.10.350">
    <property type="match status" value="1"/>
</dbReference>
<evidence type="ECO:0000256" key="7">
    <source>
        <dbReference type="RuleBase" id="RU363037"/>
    </source>
</evidence>
<evidence type="ECO:0000256" key="4">
    <source>
        <dbReference type="ARBA" id="ARBA00022840"/>
    </source>
</evidence>
<feature type="compositionally biased region" description="Basic and acidic residues" evidence="8">
    <location>
        <begin position="7"/>
        <end position="17"/>
    </location>
</feature>
<evidence type="ECO:0000256" key="3">
    <source>
        <dbReference type="ARBA" id="ARBA00022741"/>
    </source>
</evidence>
<keyword evidence="12" id="KW-1185">Reference proteome</keyword>
<dbReference type="InterPro" id="IPR045462">
    <property type="entry name" value="aa-tRNA-synth_I_cd-bd"/>
</dbReference>
<dbReference type="PANTHER" id="PTHR43311">
    <property type="entry name" value="GLUTAMATE--TRNA LIGASE"/>
    <property type="match status" value="1"/>
</dbReference>
<dbReference type="InterPro" id="IPR049940">
    <property type="entry name" value="GluQ/Sye"/>
</dbReference>
<evidence type="ECO:0000256" key="8">
    <source>
        <dbReference type="SAM" id="MobiDB-lite"/>
    </source>
</evidence>
<accession>A2SHR6</accession>
<dbReference type="SUPFAM" id="SSF52374">
    <property type="entry name" value="Nucleotidylyl transferase"/>
    <property type="match status" value="1"/>
</dbReference>
<keyword evidence="4 7" id="KW-0067">ATP-binding</keyword>
<dbReference type="InterPro" id="IPR004527">
    <property type="entry name" value="Glu-tRNA-ligase_bac/mito"/>
</dbReference>
<dbReference type="AlphaFoldDB" id="A2SHR6"/>
<dbReference type="PRINTS" id="PR00987">
    <property type="entry name" value="TRNASYNTHGLU"/>
</dbReference>
<dbReference type="GO" id="GO:0005829">
    <property type="term" value="C:cytosol"/>
    <property type="evidence" value="ECO:0007669"/>
    <property type="project" value="TreeGrafter"/>
</dbReference>